<sequence>MHTQYLSPLQVEERYGITRAHLAVLRHEGKGPRYYKPTPRKVLYTEADVSAWIEASAHDGTEPEES</sequence>
<dbReference type="RefSeq" id="WP_232499274.1">
    <property type="nucleotide sequence ID" value="NZ_BAAANH010000007.1"/>
</dbReference>
<reference evidence="2" key="1">
    <citation type="journal article" date="2019" name="Int. J. Syst. Evol. Microbiol.">
        <title>The Global Catalogue of Microorganisms (GCM) 10K type strain sequencing project: providing services to taxonomists for standard genome sequencing and annotation.</title>
        <authorList>
            <consortium name="The Broad Institute Genomics Platform"/>
            <consortium name="The Broad Institute Genome Sequencing Center for Infectious Disease"/>
            <person name="Wu L."/>
            <person name="Ma J."/>
        </authorList>
    </citation>
    <scope>NUCLEOTIDE SEQUENCE [LARGE SCALE GENOMIC DNA]</scope>
    <source>
        <strain evidence="2">JCM 14319</strain>
    </source>
</reference>
<accession>A0ABP4X5H2</accession>
<name>A0ABP4X5H2_9MICO</name>
<gene>
    <name evidence="1" type="ORF">GCM10009747_31640</name>
</gene>
<dbReference type="Proteomes" id="UP001500506">
    <property type="component" value="Unassembled WGS sequence"/>
</dbReference>
<evidence type="ECO:0000313" key="1">
    <source>
        <dbReference type="EMBL" id="GAA1768442.1"/>
    </source>
</evidence>
<protein>
    <recommendedName>
        <fullName evidence="3">DNA-binding protein</fullName>
    </recommendedName>
</protein>
<proteinExistence type="predicted"/>
<organism evidence="1 2">
    <name type="scientific">Agromyces humatus</name>
    <dbReference type="NCBI Taxonomy" id="279573"/>
    <lineage>
        <taxon>Bacteria</taxon>
        <taxon>Bacillati</taxon>
        <taxon>Actinomycetota</taxon>
        <taxon>Actinomycetes</taxon>
        <taxon>Micrococcales</taxon>
        <taxon>Microbacteriaceae</taxon>
        <taxon>Agromyces</taxon>
    </lineage>
</organism>
<evidence type="ECO:0000313" key="2">
    <source>
        <dbReference type="Proteomes" id="UP001500506"/>
    </source>
</evidence>
<keyword evidence="2" id="KW-1185">Reference proteome</keyword>
<comment type="caution">
    <text evidence="1">The sequence shown here is derived from an EMBL/GenBank/DDBJ whole genome shotgun (WGS) entry which is preliminary data.</text>
</comment>
<evidence type="ECO:0008006" key="3">
    <source>
        <dbReference type="Google" id="ProtNLM"/>
    </source>
</evidence>
<dbReference type="EMBL" id="BAAANH010000007">
    <property type="protein sequence ID" value="GAA1768442.1"/>
    <property type="molecule type" value="Genomic_DNA"/>
</dbReference>